<dbReference type="InterPro" id="IPR036525">
    <property type="entry name" value="Tubulin/FtsZ_GTPase_sf"/>
</dbReference>
<dbReference type="AlphaFoldDB" id="A0AAF0V9V5"/>
<sequence>MAVLGLSNTGDILSSSSNSLEFYHRIHSSFVPIQWFPLRTRRKCLNKRQRFSISSSLSPKNSAKIKVIGVGGGGNNAVNRMIGSGLQGVDFYAINTDTQALSQSTAENPIQIGELLTRGLGLHLLVFLDVGTGGNPLLGEQAAEESKEGIANALKGSDMVFITAGMGGGTGSGAAPVVAQIAKEAGYLTVGVVTYPFSFEGRKRSLQASTIFIIFEEAYYCCSMPDI</sequence>
<dbReference type="InterPro" id="IPR045061">
    <property type="entry name" value="FtsZ/CetZ"/>
</dbReference>
<reference evidence="4" key="1">
    <citation type="submission" date="2023-08" db="EMBL/GenBank/DDBJ databases">
        <title>A de novo genome assembly of Solanum verrucosum Schlechtendal, a Mexican diploid species geographically isolated from the other diploid A-genome species in potato relatives.</title>
        <authorList>
            <person name="Hosaka K."/>
        </authorList>
    </citation>
    <scope>NUCLEOTIDE SEQUENCE</scope>
    <source>
        <tissue evidence="4">Young leaves</tissue>
    </source>
</reference>
<dbReference type="PANTHER" id="PTHR30314:SF26">
    <property type="entry name" value="FTSZ 2"/>
    <property type="match status" value="1"/>
</dbReference>
<dbReference type="GO" id="GO:0007017">
    <property type="term" value="P:microtubule-based process"/>
    <property type="evidence" value="ECO:0007669"/>
    <property type="project" value="InterPro"/>
</dbReference>
<dbReference type="GO" id="GO:0003924">
    <property type="term" value="F:GTPase activity"/>
    <property type="evidence" value="ECO:0007669"/>
    <property type="project" value="InterPro"/>
</dbReference>
<dbReference type="GO" id="GO:0005874">
    <property type="term" value="C:microtubule"/>
    <property type="evidence" value="ECO:0007669"/>
    <property type="project" value="InterPro"/>
</dbReference>
<evidence type="ECO:0000313" key="4">
    <source>
        <dbReference type="EMBL" id="WMV59571.1"/>
    </source>
</evidence>
<dbReference type="PANTHER" id="PTHR30314">
    <property type="entry name" value="CELL DIVISION PROTEIN FTSZ-RELATED"/>
    <property type="match status" value="1"/>
</dbReference>
<dbReference type="InterPro" id="IPR017975">
    <property type="entry name" value="Tubulin_CS"/>
</dbReference>
<dbReference type="Proteomes" id="UP001234989">
    <property type="component" value="Chromosome 12"/>
</dbReference>
<protein>
    <recommendedName>
        <fullName evidence="3">Tubulin/FtsZ GTPase domain-containing protein</fullName>
    </recommendedName>
</protein>
<feature type="domain" description="Tubulin/FtsZ GTPase" evidence="3">
    <location>
        <begin position="64"/>
        <end position="225"/>
    </location>
</feature>
<name>A0AAF0V9V5_SOLVR</name>
<dbReference type="PRINTS" id="PR00423">
    <property type="entry name" value="CELLDVISFTSZ"/>
</dbReference>
<keyword evidence="2" id="KW-0342">GTP-binding</keyword>
<accession>A0AAF0V9V5</accession>
<dbReference type="SUPFAM" id="SSF52490">
    <property type="entry name" value="Tubulin nucleotide-binding domain-like"/>
    <property type="match status" value="1"/>
</dbReference>
<dbReference type="InterPro" id="IPR003008">
    <property type="entry name" value="Tubulin_FtsZ_GTPase"/>
</dbReference>
<dbReference type="Gene3D" id="3.40.50.1440">
    <property type="entry name" value="Tubulin/FtsZ, GTPase domain"/>
    <property type="match status" value="1"/>
</dbReference>
<proteinExistence type="predicted"/>
<dbReference type="PROSITE" id="PS00227">
    <property type="entry name" value="TUBULIN"/>
    <property type="match status" value="1"/>
</dbReference>
<dbReference type="GO" id="GO:0005525">
    <property type="term" value="F:GTP binding"/>
    <property type="evidence" value="ECO:0007669"/>
    <property type="project" value="UniProtKB-KW"/>
</dbReference>
<dbReference type="GO" id="GO:0009507">
    <property type="term" value="C:chloroplast"/>
    <property type="evidence" value="ECO:0007669"/>
    <property type="project" value="TreeGrafter"/>
</dbReference>
<dbReference type="InterPro" id="IPR020805">
    <property type="entry name" value="Cell_div_FtsZ_CS"/>
</dbReference>
<dbReference type="Pfam" id="PF00091">
    <property type="entry name" value="Tubulin"/>
    <property type="match status" value="1"/>
</dbReference>
<evidence type="ECO:0000256" key="1">
    <source>
        <dbReference type="ARBA" id="ARBA00022741"/>
    </source>
</evidence>
<dbReference type="GO" id="GO:0051301">
    <property type="term" value="P:cell division"/>
    <property type="evidence" value="ECO:0007669"/>
    <property type="project" value="TreeGrafter"/>
</dbReference>
<keyword evidence="1" id="KW-0547">Nucleotide-binding</keyword>
<evidence type="ECO:0000259" key="3">
    <source>
        <dbReference type="SMART" id="SM00864"/>
    </source>
</evidence>
<evidence type="ECO:0000313" key="5">
    <source>
        <dbReference type="Proteomes" id="UP001234989"/>
    </source>
</evidence>
<dbReference type="SMART" id="SM00864">
    <property type="entry name" value="Tubulin"/>
    <property type="match status" value="1"/>
</dbReference>
<dbReference type="GO" id="GO:0032153">
    <property type="term" value="C:cell division site"/>
    <property type="evidence" value="ECO:0007669"/>
    <property type="project" value="TreeGrafter"/>
</dbReference>
<dbReference type="GO" id="GO:0010020">
    <property type="term" value="P:chloroplast fission"/>
    <property type="evidence" value="ECO:0007669"/>
    <property type="project" value="TreeGrafter"/>
</dbReference>
<dbReference type="EMBL" id="CP133623">
    <property type="protein sequence ID" value="WMV59571.1"/>
    <property type="molecule type" value="Genomic_DNA"/>
</dbReference>
<organism evidence="4 5">
    <name type="scientific">Solanum verrucosum</name>
    <dbReference type="NCBI Taxonomy" id="315347"/>
    <lineage>
        <taxon>Eukaryota</taxon>
        <taxon>Viridiplantae</taxon>
        <taxon>Streptophyta</taxon>
        <taxon>Embryophyta</taxon>
        <taxon>Tracheophyta</taxon>
        <taxon>Spermatophyta</taxon>
        <taxon>Magnoliopsida</taxon>
        <taxon>eudicotyledons</taxon>
        <taxon>Gunneridae</taxon>
        <taxon>Pentapetalae</taxon>
        <taxon>asterids</taxon>
        <taxon>lamiids</taxon>
        <taxon>Solanales</taxon>
        <taxon>Solanaceae</taxon>
        <taxon>Solanoideae</taxon>
        <taxon>Solaneae</taxon>
        <taxon>Solanum</taxon>
    </lineage>
</organism>
<keyword evidence="5" id="KW-1185">Reference proteome</keyword>
<dbReference type="PROSITE" id="PS01135">
    <property type="entry name" value="FTSZ_2"/>
    <property type="match status" value="1"/>
</dbReference>
<evidence type="ECO:0000256" key="2">
    <source>
        <dbReference type="ARBA" id="ARBA00023134"/>
    </source>
</evidence>
<gene>
    <name evidence="4" type="ORF">MTR67_052956</name>
</gene>